<dbReference type="Proteomes" id="UP000007938">
    <property type="component" value="Chromosome"/>
</dbReference>
<accession>F4G6G1</accession>
<dbReference type="AlphaFoldDB" id="F4G6G1"/>
<dbReference type="HOGENOM" id="CLU_1700530_0_0_4"/>
<reference evidence="1 2" key="2">
    <citation type="submission" date="2011-04" db="EMBL/GenBank/DDBJ databases">
        <title>Complete sequence of chromosome of Alicycliphilus denitrificans K601.</title>
        <authorList>
            <consortium name="US DOE Joint Genome Institute"/>
            <person name="Lucas S."/>
            <person name="Han J."/>
            <person name="Lapidus A."/>
            <person name="Cheng J.-F."/>
            <person name="Goodwin L."/>
            <person name="Pitluck S."/>
            <person name="Peters L."/>
            <person name="Zeytun A."/>
            <person name="Detter J.C."/>
            <person name="Han C."/>
            <person name="Tapia R."/>
            <person name="Land M."/>
            <person name="Hauser L."/>
            <person name="Kyrpides N."/>
            <person name="Ivanova N."/>
            <person name="Mikhailova N."/>
            <person name="Pagani I."/>
            <person name="Oosterkamp M."/>
            <person name="Pieper D."/>
            <person name="van Berkel W."/>
            <person name="Langenhoff A."/>
            <person name="Smidt H."/>
            <person name="Stams A."/>
            <person name="Woyke T."/>
        </authorList>
    </citation>
    <scope>NUCLEOTIDE SEQUENCE [LARGE SCALE GENOMIC DNA]</scope>
    <source>
        <strain evidence="2">DSM 14773 / CIP 107495 / K601</strain>
    </source>
</reference>
<dbReference type="RefSeq" id="WP_013721972.1">
    <property type="nucleotide sequence ID" value="NC_015422.1"/>
</dbReference>
<gene>
    <name evidence="1" type="ordered locus">Alide2_1892</name>
</gene>
<sequence>MSPGFSIGLLVTDDDIDAVILEGWPAGVPKPRMVVFDYAGNDVLDEYVLRVSTGAPNAGLTGREVFPVEYGPDCRYPSPAEILSVLDARKPAEKPSALSIARGVHQSILELDARLDRLELVPTGDDYNRLYQLAHGGLIDLLKSLGDPSTPAAG</sequence>
<dbReference type="STRING" id="596154.Alide2_1892"/>
<dbReference type="eggNOG" id="ENOG5032X9Y">
    <property type="taxonomic scope" value="Bacteria"/>
</dbReference>
<evidence type="ECO:0000313" key="2">
    <source>
        <dbReference type="Proteomes" id="UP000007938"/>
    </source>
</evidence>
<proteinExistence type="predicted"/>
<keyword evidence="2" id="KW-1185">Reference proteome</keyword>
<dbReference type="OrthoDB" id="8911053at2"/>
<dbReference type="EMBL" id="CP002657">
    <property type="protein sequence ID" value="AEB84270.1"/>
    <property type="molecule type" value="Genomic_DNA"/>
</dbReference>
<evidence type="ECO:0000313" key="1">
    <source>
        <dbReference type="EMBL" id="AEB84270.1"/>
    </source>
</evidence>
<organism evidence="1 2">
    <name type="scientific">Alicycliphilus denitrificans (strain DSM 14773 / CIP 107495 / K601)</name>
    <dbReference type="NCBI Taxonomy" id="596154"/>
    <lineage>
        <taxon>Bacteria</taxon>
        <taxon>Pseudomonadati</taxon>
        <taxon>Pseudomonadota</taxon>
        <taxon>Betaproteobacteria</taxon>
        <taxon>Burkholderiales</taxon>
        <taxon>Comamonadaceae</taxon>
        <taxon>Alicycliphilus</taxon>
    </lineage>
</organism>
<name>F4G6G1_ALIDK</name>
<dbReference type="KEGG" id="adk:Alide2_1892"/>
<protein>
    <submittedName>
        <fullName evidence="1">Uncharacterized protein</fullName>
    </submittedName>
</protein>
<reference evidence="1 2" key="1">
    <citation type="journal article" date="2011" name="J. Bacteriol.">
        <title>Genome Sequences of Alicycliphilus denitrificans Strains BC and K601T.</title>
        <authorList>
            <person name="Oosterkamp M.J."/>
            <person name="Veuskens T."/>
            <person name="Plugge C.M."/>
            <person name="Langenhoff A.A."/>
            <person name="Gerritse J."/>
            <person name="van Berkel W.J."/>
            <person name="Pieper D.H."/>
            <person name="Junca H."/>
            <person name="Goodwin L.A."/>
            <person name="Daligault H.E."/>
            <person name="Bruce D.C."/>
            <person name="Detter J.C."/>
            <person name="Tapia R."/>
            <person name="Han C.S."/>
            <person name="Land M.L."/>
            <person name="Hauser L.J."/>
            <person name="Smidt H."/>
            <person name="Stams A.J."/>
        </authorList>
    </citation>
    <scope>NUCLEOTIDE SEQUENCE [LARGE SCALE GENOMIC DNA]</scope>
    <source>
        <strain evidence="2">DSM 14773 / CIP 107495 / K601</strain>
    </source>
</reference>